<dbReference type="InterPro" id="IPR057090">
    <property type="entry name" value="HTH_KIF26A_B_1st"/>
</dbReference>
<dbReference type="PANTHER" id="PTHR21608:SF5">
    <property type="entry name" value="KINESIN FAMILY MEMBER 26AA"/>
    <property type="match status" value="1"/>
</dbReference>
<gene>
    <name evidence="3" type="ORF">ATANTOWER_031228</name>
</gene>
<dbReference type="Proteomes" id="UP001345963">
    <property type="component" value="Unassembled WGS sequence"/>
</dbReference>
<feature type="region of interest" description="Disordered" evidence="1">
    <location>
        <begin position="162"/>
        <end position="185"/>
    </location>
</feature>
<organism evidence="3 4">
    <name type="scientific">Ataeniobius toweri</name>
    <dbReference type="NCBI Taxonomy" id="208326"/>
    <lineage>
        <taxon>Eukaryota</taxon>
        <taxon>Metazoa</taxon>
        <taxon>Chordata</taxon>
        <taxon>Craniata</taxon>
        <taxon>Vertebrata</taxon>
        <taxon>Euteleostomi</taxon>
        <taxon>Actinopterygii</taxon>
        <taxon>Neopterygii</taxon>
        <taxon>Teleostei</taxon>
        <taxon>Neoteleostei</taxon>
        <taxon>Acanthomorphata</taxon>
        <taxon>Ovalentaria</taxon>
        <taxon>Atherinomorphae</taxon>
        <taxon>Cyprinodontiformes</taxon>
        <taxon>Goodeidae</taxon>
        <taxon>Ataeniobius</taxon>
    </lineage>
</organism>
<evidence type="ECO:0000259" key="2">
    <source>
        <dbReference type="Pfam" id="PF23081"/>
    </source>
</evidence>
<feature type="region of interest" description="Disordered" evidence="1">
    <location>
        <begin position="26"/>
        <end position="71"/>
    </location>
</feature>
<name>A0ABU7BVJ2_9TELE</name>
<dbReference type="Pfam" id="PF23081">
    <property type="entry name" value="HTH_KIF26A_B_1st"/>
    <property type="match status" value="1"/>
</dbReference>
<keyword evidence="4" id="KW-1185">Reference proteome</keyword>
<evidence type="ECO:0000313" key="3">
    <source>
        <dbReference type="EMBL" id="MED6254672.1"/>
    </source>
</evidence>
<comment type="caution">
    <text evidence="3">The sequence shown here is derived from an EMBL/GenBank/DDBJ whole genome shotgun (WGS) entry which is preliminary data.</text>
</comment>
<dbReference type="InterPro" id="IPR027640">
    <property type="entry name" value="Kinesin-like_fam"/>
</dbReference>
<accession>A0ABU7BVJ2</accession>
<protein>
    <recommendedName>
        <fullName evidence="2">Kinesin-like protein KIF26A/B helical domain-containing protein</fullName>
    </recommendedName>
</protein>
<dbReference type="EMBL" id="JAHUTI010069710">
    <property type="protein sequence ID" value="MED6254672.1"/>
    <property type="molecule type" value="Genomic_DNA"/>
</dbReference>
<proteinExistence type="predicted"/>
<dbReference type="PANTHER" id="PTHR21608">
    <property type="entry name" value="KINESIN-LIKE PROTEIN CG14535"/>
    <property type="match status" value="1"/>
</dbReference>
<evidence type="ECO:0000256" key="1">
    <source>
        <dbReference type="SAM" id="MobiDB-lite"/>
    </source>
</evidence>
<sequence>MGSQYWNAAQGRRPDYRRYTVVEGETPLPLGSTCHRKRLRSSGEEEDEEARRSCAQRPNPEGSLSASELSCYGKPEEKKQQRLCQRCHIMVSQLNRQAAALADSASMKDPAYASFIFDNLHRLQWPHHGHHASSDSRCDVCGTAYQQLRRLALRRALGISREMTPCPANPNAPPTTATTSPSEGPWEVDELLLKQQRWMHGEEQQQHGGGARWGWGGVQSTYLGGGGVKGLATVTPLNAHNYLEGVWRVSCCRPRVHQTTVSMEGQTTTVYENMLLDLPV</sequence>
<evidence type="ECO:0000313" key="4">
    <source>
        <dbReference type="Proteomes" id="UP001345963"/>
    </source>
</evidence>
<reference evidence="3 4" key="1">
    <citation type="submission" date="2021-07" db="EMBL/GenBank/DDBJ databases">
        <authorList>
            <person name="Palmer J.M."/>
        </authorList>
    </citation>
    <scope>NUCLEOTIDE SEQUENCE [LARGE SCALE GENOMIC DNA]</scope>
    <source>
        <strain evidence="3 4">AT_MEX2019</strain>
        <tissue evidence="3">Muscle</tissue>
    </source>
</reference>
<feature type="domain" description="Kinesin-like protein KIF26A/B helical" evidence="2">
    <location>
        <begin position="83"/>
        <end position="160"/>
    </location>
</feature>